<protein>
    <submittedName>
        <fullName evidence="1">Carbamoyl phosphate synthase large subunit</fullName>
    </submittedName>
</protein>
<dbReference type="EMBL" id="MK783188">
    <property type="protein sequence ID" value="QGA72469.1"/>
    <property type="molecule type" value="Genomic_DNA"/>
</dbReference>
<reference evidence="1" key="1">
    <citation type="submission" date="2019-04" db="EMBL/GenBank/DDBJ databases">
        <title>Diversity and Distribution of a Novel Hyperthermophilic Aquificales Virus Family.</title>
        <authorList>
            <person name="Mead D.A."/>
            <person name="Chevrette M.G."/>
            <person name="Lodes M."/>
            <person name="Hedlund B."/>
            <person name="Schoenfeld T.W."/>
            <person name="Monsma S.A."/>
        </authorList>
    </citation>
    <scope>NUCLEOTIDE SEQUENCE</scope>
</reference>
<sequence>MLATHGRNLEELVKKLYTELYLSVDEIARIMKLSNQKVYNMLWRLKIIRTPSQSIAIRRQLRQSSKEQKAEYIRKAREFGVPYKIIAEVLGTDPKGVRKLERSLSSRV</sequence>
<name>A0A5Q0TWY5_9VIRU</name>
<evidence type="ECO:0000313" key="1">
    <source>
        <dbReference type="EMBL" id="QGA72469.1"/>
    </source>
</evidence>
<accession>A0A5Q0TWY5</accession>
<proteinExistence type="predicted"/>
<organism evidence="1">
    <name type="scientific">uncultured virus</name>
    <dbReference type="NCBI Taxonomy" id="340016"/>
    <lineage>
        <taxon>Viruses</taxon>
        <taxon>environmental samples</taxon>
    </lineage>
</organism>